<dbReference type="InterPro" id="IPR014001">
    <property type="entry name" value="Helicase_ATP-bd"/>
</dbReference>
<dbReference type="Pfam" id="PF00176">
    <property type="entry name" value="SNF2-rel_dom"/>
    <property type="match status" value="1"/>
</dbReference>
<feature type="compositionally biased region" description="Acidic residues" evidence="2">
    <location>
        <begin position="217"/>
        <end position="229"/>
    </location>
</feature>
<dbReference type="Gene3D" id="3.40.50.10810">
    <property type="entry name" value="Tandem AAA-ATPase domain"/>
    <property type="match status" value="1"/>
</dbReference>
<organism evidence="5 6">
    <name type="scientific">Durusdinium trenchii</name>
    <dbReference type="NCBI Taxonomy" id="1381693"/>
    <lineage>
        <taxon>Eukaryota</taxon>
        <taxon>Sar</taxon>
        <taxon>Alveolata</taxon>
        <taxon>Dinophyceae</taxon>
        <taxon>Suessiales</taxon>
        <taxon>Symbiodiniaceae</taxon>
        <taxon>Durusdinium</taxon>
    </lineage>
</organism>
<dbReference type="CDD" id="cd00085">
    <property type="entry name" value="HNHc"/>
    <property type="match status" value="1"/>
</dbReference>
<dbReference type="InterPro" id="IPR027417">
    <property type="entry name" value="P-loop_NTPase"/>
</dbReference>
<feature type="domain" description="Helicase ATP-binding" evidence="3">
    <location>
        <begin position="303"/>
        <end position="463"/>
    </location>
</feature>
<dbReference type="Proteomes" id="UP001642464">
    <property type="component" value="Unassembled WGS sequence"/>
</dbReference>
<dbReference type="PROSITE" id="PS51194">
    <property type="entry name" value="HELICASE_CTER"/>
    <property type="match status" value="1"/>
</dbReference>
<sequence>MGESARAAEELFGAPLQNDVLDALTRYEQARGRGREGRVPGRNNREEGVVTGRNEHVKENEEEEEEEEDFEDVDWEEIRRLEEQHRMSVAASVGSHAAVSLFDEDEATKSASAAQVVALFSPRGALPFNSPSAKQLQSQLERSLGDASVPSQVAASTTTARGKRRSPDTGRAAVRQHERQKLPRTLLLDEDEDDEEEQRAEKDADKVDLAAAAAADDAMEQDDDPDDAPELPGPACFPLSSQMSLGDADLTCLEQPQFGLDDFDREVERLQRHAQCGAEDGQRLERLALEASSQLKPYQKVGVAHILLNKRTLLYDEMGLGKTVQAIFGTMLQAFARSSWPVLCVLPAALRMTWLVEFERWVPCLGIDDICVVKSTRSPIPASCRVVICSYGMLHHNHAELAQRNFQFLVADEVHRTRTPDSKKALSLVSLARSIPNVVLITGTPMLIRPFELFSQLNVVLHPKDKETLLPLWGGGAVAGGRRLSASQSARSSSLCAFLTKPLEHFDAICASFALCRAPSVFENARRLARASAEQAEFKAIWDSIDELGRYHIAQPLHLAADEIKAMVSLSIGGATAGAAEAKTKLENELRRTDQGCPRDWAARPTLEVLYCKMGSLLKLWNLLRSFGSGDGFISAILHIWEAHRFGMRYCDGKRDTRRFAGRRRWQYPGGTTNNLRALKRVLHKYVVRRRKADVLQDLPTKRRSIVRLAVRGNTGSNPPGESFDASGTEEGTAQRGAATDLGELSLFSNERPENVSWELHKIGVGKALLVADYLVELLNNLDVSERVIVFGRHLKLLHGIQSILQQKRGGDPEKPCYKLYSSHVLCGEVPHAERDRVVNLFQHDELDGPRVLVLSMDAMGQGWTLTRSSIVIMAELHFSPQVLLQAEDRAHRIGQKDSVSVQYLVVPNSIEAEIWPMLSARLGRMEAALRFEDDSPATATAPAACAPDRNRHFRVDLNATQGRAVLDISAEAGNTVQDQQDAAQIAGGTLVSQLSTQPGTTARERLDPDKLRFRVSSTGRVHLFEERGEPPGVVALGENLGVPDFRLVAQEWVARDGSGVPRDLLMRLPACLRRPGGRAFLLTQAFIEDWLSQSAMARNTLMGLRKPVCAPLSAALGNVEPRAEDIATFQRACSPAFQLHRSAINSVGQNNYVVGIVRFRSQHVFSSALVNEYRCVQQAFDRETREPLCLFCGSLYSAAHKLPLEAASALGEEMFVVQVDQGIKALFCGGHAPCYASWHLRCYQGSARVQLSEVEQGVCRMCKVDTRAMFYRARSHPPGSQARKNELFCTSCEPLGLCPHKVSSSITADGWSRLHWSSLQRDILAEKHCAKLLGGTSLSEGQFWDADHIVAVALGGGASSLGNFQTLCKPCHLAKTSEDRKQIASLKQQQARHTRAMNQQTRDKIAADRSLVCVRCGFQCDSVNAKLAHALICPAQ</sequence>
<dbReference type="PANTHER" id="PTHR45766:SF6">
    <property type="entry name" value="SWI_SNF-RELATED MATRIX-ASSOCIATED ACTIN-DEPENDENT REGULATOR OF CHROMATIN SUBFAMILY A-LIKE PROTEIN 1"/>
    <property type="match status" value="1"/>
</dbReference>
<dbReference type="InterPro" id="IPR000330">
    <property type="entry name" value="SNF2_N"/>
</dbReference>
<reference evidence="5 6" key="1">
    <citation type="submission" date="2024-02" db="EMBL/GenBank/DDBJ databases">
        <authorList>
            <person name="Chen Y."/>
            <person name="Shah S."/>
            <person name="Dougan E. K."/>
            <person name="Thang M."/>
            <person name="Chan C."/>
        </authorList>
    </citation>
    <scope>NUCLEOTIDE SEQUENCE [LARGE SCALE GENOMIC DNA]</scope>
</reference>
<dbReference type="InterPro" id="IPR049730">
    <property type="entry name" value="SNF2/RAD54-like_C"/>
</dbReference>
<dbReference type="PROSITE" id="PS51192">
    <property type="entry name" value="HELICASE_ATP_BIND_1"/>
    <property type="match status" value="1"/>
</dbReference>
<dbReference type="EMBL" id="CAXAMM010001147">
    <property type="protein sequence ID" value="CAK8990733.1"/>
    <property type="molecule type" value="Genomic_DNA"/>
</dbReference>
<dbReference type="InterPro" id="IPR002711">
    <property type="entry name" value="HNH"/>
</dbReference>
<evidence type="ECO:0000259" key="4">
    <source>
        <dbReference type="PROSITE" id="PS51194"/>
    </source>
</evidence>
<feature type="region of interest" description="Disordered" evidence="2">
    <location>
        <begin position="30"/>
        <end position="72"/>
    </location>
</feature>
<keyword evidence="6" id="KW-1185">Reference proteome</keyword>
<dbReference type="PANTHER" id="PTHR45766">
    <property type="entry name" value="DNA ANNEALING HELICASE AND ENDONUCLEASE ZRANB3 FAMILY MEMBER"/>
    <property type="match status" value="1"/>
</dbReference>
<feature type="region of interest" description="Disordered" evidence="2">
    <location>
        <begin position="124"/>
        <end position="207"/>
    </location>
</feature>
<feature type="region of interest" description="Disordered" evidence="2">
    <location>
        <begin position="213"/>
        <end position="232"/>
    </location>
</feature>
<name>A0ABP0HKJ2_9DINO</name>
<dbReference type="CDD" id="cd18793">
    <property type="entry name" value="SF2_C_SNF"/>
    <property type="match status" value="1"/>
</dbReference>
<evidence type="ECO:0000259" key="3">
    <source>
        <dbReference type="PROSITE" id="PS51192"/>
    </source>
</evidence>
<dbReference type="InterPro" id="IPR003615">
    <property type="entry name" value="HNH_nuc"/>
</dbReference>
<dbReference type="SMART" id="SM00490">
    <property type="entry name" value="HELICc"/>
    <property type="match status" value="1"/>
</dbReference>
<accession>A0ABP0HKJ2</accession>
<dbReference type="Gene3D" id="1.10.30.50">
    <property type="match status" value="1"/>
</dbReference>
<dbReference type="InterPro" id="IPR038718">
    <property type="entry name" value="SNF2-like_sf"/>
</dbReference>
<evidence type="ECO:0000313" key="5">
    <source>
        <dbReference type="EMBL" id="CAK8990733.1"/>
    </source>
</evidence>
<evidence type="ECO:0000313" key="6">
    <source>
        <dbReference type="Proteomes" id="UP001642464"/>
    </source>
</evidence>
<dbReference type="InterPro" id="IPR001650">
    <property type="entry name" value="Helicase_C-like"/>
</dbReference>
<proteinExistence type="predicted"/>
<feature type="region of interest" description="Disordered" evidence="2">
    <location>
        <begin position="711"/>
        <end position="735"/>
    </location>
</feature>
<feature type="compositionally biased region" description="Basic and acidic residues" evidence="2">
    <location>
        <begin position="30"/>
        <end position="59"/>
    </location>
</feature>
<keyword evidence="1" id="KW-0378">Hydrolase</keyword>
<dbReference type="SMART" id="SM00487">
    <property type="entry name" value="DEXDc"/>
    <property type="match status" value="1"/>
</dbReference>
<evidence type="ECO:0000256" key="1">
    <source>
        <dbReference type="ARBA" id="ARBA00022801"/>
    </source>
</evidence>
<dbReference type="SUPFAM" id="SSF52540">
    <property type="entry name" value="P-loop containing nucleoside triphosphate hydrolases"/>
    <property type="match status" value="2"/>
</dbReference>
<evidence type="ECO:0000256" key="2">
    <source>
        <dbReference type="SAM" id="MobiDB-lite"/>
    </source>
</evidence>
<feature type="domain" description="Helicase C-terminal" evidence="4">
    <location>
        <begin position="774"/>
        <end position="945"/>
    </location>
</feature>
<protein>
    <submittedName>
        <fullName evidence="5">SWI/SNF-related matrix-associated actin-dependent regulator of chromatin subfamily A-like protein 1 homolog</fullName>
    </submittedName>
</protein>
<feature type="compositionally biased region" description="Polar residues" evidence="2">
    <location>
        <begin position="149"/>
        <end position="160"/>
    </location>
</feature>
<dbReference type="Pfam" id="PF00271">
    <property type="entry name" value="Helicase_C"/>
    <property type="match status" value="1"/>
</dbReference>
<comment type="caution">
    <text evidence="5">The sequence shown here is derived from an EMBL/GenBank/DDBJ whole genome shotgun (WGS) entry which is preliminary data.</text>
</comment>
<feature type="compositionally biased region" description="Acidic residues" evidence="2">
    <location>
        <begin position="60"/>
        <end position="72"/>
    </location>
</feature>
<dbReference type="Gene3D" id="3.40.50.300">
    <property type="entry name" value="P-loop containing nucleotide triphosphate hydrolases"/>
    <property type="match status" value="1"/>
</dbReference>
<gene>
    <name evidence="5" type="ORF">SCF082_LOCUS2360</name>
</gene>
<feature type="compositionally biased region" description="Acidic residues" evidence="2">
    <location>
        <begin position="188"/>
        <end position="198"/>
    </location>
</feature>
<dbReference type="Pfam" id="PF01844">
    <property type="entry name" value="HNH"/>
    <property type="match status" value="1"/>
</dbReference>
<feature type="compositionally biased region" description="Polar residues" evidence="2">
    <location>
        <begin position="129"/>
        <end position="141"/>
    </location>
</feature>